<organism evidence="2 3">
    <name type="scientific">Halopolyspora algeriensis</name>
    <dbReference type="NCBI Taxonomy" id="1500506"/>
    <lineage>
        <taxon>Bacteria</taxon>
        <taxon>Bacillati</taxon>
        <taxon>Actinomycetota</taxon>
        <taxon>Actinomycetes</taxon>
        <taxon>Actinomycetes incertae sedis</taxon>
        <taxon>Halopolyspora</taxon>
    </lineage>
</organism>
<evidence type="ECO:0008006" key="4">
    <source>
        <dbReference type="Google" id="ProtNLM"/>
    </source>
</evidence>
<dbReference type="EMBL" id="QPJC01000002">
    <property type="protein sequence ID" value="RCW45801.1"/>
    <property type="molecule type" value="Genomic_DNA"/>
</dbReference>
<reference evidence="2 3" key="1">
    <citation type="submission" date="2018-07" db="EMBL/GenBank/DDBJ databases">
        <title>Genomic Encyclopedia of Type Strains, Phase III (KMG-III): the genomes of soil and plant-associated and newly described type strains.</title>
        <authorList>
            <person name="Whitman W."/>
        </authorList>
    </citation>
    <scope>NUCLEOTIDE SEQUENCE [LARGE SCALE GENOMIC DNA]</scope>
    <source>
        <strain evidence="2 3">CECT 8575</strain>
    </source>
</reference>
<evidence type="ECO:0000256" key="1">
    <source>
        <dbReference type="SAM" id="Phobius"/>
    </source>
</evidence>
<protein>
    <recommendedName>
        <fullName evidence="4">DUF3311 domain-containing protein</fullName>
    </recommendedName>
</protein>
<feature type="transmembrane region" description="Helical" evidence="1">
    <location>
        <begin position="47"/>
        <end position="69"/>
    </location>
</feature>
<keyword evidence="1" id="KW-1133">Transmembrane helix</keyword>
<dbReference type="RefSeq" id="WP_246195656.1">
    <property type="nucleotide sequence ID" value="NZ_QPJC01000002.1"/>
</dbReference>
<keyword evidence="1" id="KW-0812">Transmembrane</keyword>
<gene>
    <name evidence="2" type="ORF">DFQ14_102102</name>
</gene>
<feature type="transmembrane region" description="Helical" evidence="1">
    <location>
        <begin position="16"/>
        <end position="35"/>
    </location>
</feature>
<name>A0A368VZN4_9ACTN</name>
<accession>A0A368VZN4</accession>
<evidence type="ECO:0000313" key="2">
    <source>
        <dbReference type="EMBL" id="RCW45801.1"/>
    </source>
</evidence>
<evidence type="ECO:0000313" key="3">
    <source>
        <dbReference type="Proteomes" id="UP000253495"/>
    </source>
</evidence>
<keyword evidence="1" id="KW-0472">Membrane</keyword>
<keyword evidence="3" id="KW-1185">Reference proteome</keyword>
<dbReference type="Proteomes" id="UP000253495">
    <property type="component" value="Unassembled WGS sequence"/>
</dbReference>
<sequence>MPAPDNPSRSREPIRIPWIWAGLVALLVAGIPWYLPEGTIGPTVLGMPLWTWVTIGSSVALCAYLSWVLTRHWHLVEDIEEAEAAAPTSDTGADGTEGRH</sequence>
<dbReference type="AlphaFoldDB" id="A0A368VZN4"/>
<proteinExistence type="predicted"/>
<comment type="caution">
    <text evidence="2">The sequence shown here is derived from an EMBL/GenBank/DDBJ whole genome shotgun (WGS) entry which is preliminary data.</text>
</comment>